<dbReference type="SUPFAM" id="SSF53649">
    <property type="entry name" value="Alkaline phosphatase-like"/>
    <property type="match status" value="1"/>
</dbReference>
<dbReference type="PANTHER" id="PTHR31956:SF2">
    <property type="entry name" value="NON-SPECIFIC PHOSPHOLIPASE C6"/>
    <property type="match status" value="1"/>
</dbReference>
<dbReference type="AlphaFoldDB" id="A0A0U4EF28"/>
<gene>
    <name evidence="3" type="ORF">ABW99_15810</name>
</gene>
<name>A0A0U4EF28_9BURK</name>
<dbReference type="KEGG" id="ptx:ABW99_15810"/>
<feature type="region of interest" description="Disordered" evidence="2">
    <location>
        <begin position="503"/>
        <end position="523"/>
    </location>
</feature>
<feature type="region of interest" description="Disordered" evidence="2">
    <location>
        <begin position="414"/>
        <end position="444"/>
    </location>
</feature>
<accession>A0A0U4EF28</accession>
<dbReference type="STRING" id="445709.ABW99_15810"/>
<dbReference type="PANTHER" id="PTHR31956">
    <property type="entry name" value="NON-SPECIFIC PHOSPHOLIPASE C4-RELATED"/>
    <property type="match status" value="1"/>
</dbReference>
<dbReference type="InterPro" id="IPR007312">
    <property type="entry name" value="Phosphoesterase"/>
</dbReference>
<organism evidence="3 4">
    <name type="scientific">Pandoraea thiooxydans</name>
    <dbReference type="NCBI Taxonomy" id="445709"/>
    <lineage>
        <taxon>Bacteria</taxon>
        <taxon>Pseudomonadati</taxon>
        <taxon>Pseudomonadota</taxon>
        <taxon>Betaproteobacteria</taxon>
        <taxon>Burkholderiales</taxon>
        <taxon>Burkholderiaceae</taxon>
        <taxon>Pandoraea</taxon>
    </lineage>
</organism>
<dbReference type="Proteomes" id="UP000036700">
    <property type="component" value="Chromosome"/>
</dbReference>
<sequence length="523" mass="55698">MATAANSASPIKHVFVLMLENRSFDHILGFSALTGIDAETGAPTRANGIDPAAPPTNPNPRRASEPVAANANGTPFQLSNTHKDPGHEFENTMTCLCGAGAWGPPNVDANGKLVGRYPAAAPGKANSGFVANYAACGSDRPEWAMNSYTPAQLPVINALAREFVVCDAWYSSLPGPTWPNRFFVHAASSGGLDASPSDGATIEDYVAGFDLPNGTIFDKLSARGLNWKIIEGDSFPQVLAIKGMTLAEMDGHFHDMDDFAAVINDAAFDAAYVFIEPDYDVSHNFQGGNSMHPLGDVRKGEQLVKTVYETLRASRVWQDSLLVVLFDEHGGFYDHVVPPMATPPGDAGPGSRYNTHNFAFDRLGLRVPCIIASPRVGKNVIDHRRYDHSSIPKTLTRLFGLAGPLTARDGAANSFESLIGNPPRDTPMTLPAPASGPLGAVTETASPADASATGFARIALARHLSVAPAEQQQAIKDNFQKSRGDANATSAFLSTADAAIRQWKQRGRQMPPPPSDEQAASRP</sequence>
<dbReference type="Gene3D" id="3.40.720.10">
    <property type="entry name" value="Alkaline Phosphatase, subunit A"/>
    <property type="match status" value="2"/>
</dbReference>
<keyword evidence="4" id="KW-1185">Reference proteome</keyword>
<dbReference type="EMBL" id="CP011568">
    <property type="protein sequence ID" value="ALX34817.1"/>
    <property type="molecule type" value="Genomic_DNA"/>
</dbReference>
<dbReference type="RefSeq" id="WP_052892742.1">
    <property type="nucleotide sequence ID" value="NZ_CP011568.3"/>
</dbReference>
<evidence type="ECO:0000256" key="1">
    <source>
        <dbReference type="ARBA" id="ARBA00022801"/>
    </source>
</evidence>
<evidence type="ECO:0000313" key="3">
    <source>
        <dbReference type="EMBL" id="ALX34817.1"/>
    </source>
</evidence>
<dbReference type="Pfam" id="PF04185">
    <property type="entry name" value="Phosphoesterase"/>
    <property type="match status" value="1"/>
</dbReference>
<evidence type="ECO:0008006" key="5">
    <source>
        <dbReference type="Google" id="ProtNLM"/>
    </source>
</evidence>
<feature type="region of interest" description="Disordered" evidence="2">
    <location>
        <begin position="41"/>
        <end position="65"/>
    </location>
</feature>
<dbReference type="GO" id="GO:0009395">
    <property type="term" value="P:phospholipid catabolic process"/>
    <property type="evidence" value="ECO:0007669"/>
    <property type="project" value="TreeGrafter"/>
</dbReference>
<evidence type="ECO:0000313" key="4">
    <source>
        <dbReference type="Proteomes" id="UP000036700"/>
    </source>
</evidence>
<protein>
    <recommendedName>
        <fullName evidence="5">Phosphoesterase</fullName>
    </recommendedName>
</protein>
<dbReference type="GO" id="GO:0016788">
    <property type="term" value="F:hydrolase activity, acting on ester bonds"/>
    <property type="evidence" value="ECO:0007669"/>
    <property type="project" value="InterPro"/>
</dbReference>
<proteinExistence type="predicted"/>
<keyword evidence="1" id="KW-0378">Hydrolase</keyword>
<reference evidence="4" key="1">
    <citation type="submission" date="2015-06" db="EMBL/GenBank/DDBJ databases">
        <authorList>
            <person name="Hoefler B.C."/>
            <person name="Straight P.D."/>
        </authorList>
    </citation>
    <scope>NUCLEOTIDE SEQUENCE [LARGE SCALE GENOMIC DNA]</scope>
    <source>
        <strain evidence="4">DSM 25325</strain>
    </source>
</reference>
<evidence type="ECO:0000256" key="2">
    <source>
        <dbReference type="SAM" id="MobiDB-lite"/>
    </source>
</evidence>
<dbReference type="OrthoDB" id="9770871at2"/>
<dbReference type="InterPro" id="IPR017850">
    <property type="entry name" value="Alkaline_phosphatase_core_sf"/>
</dbReference>